<keyword evidence="14 23" id="KW-0067">ATP-binding</keyword>
<dbReference type="Ensembl" id="ENSPCET00000016486.1">
    <property type="protein sequence ID" value="ENSPCEP00000015926.1"/>
    <property type="gene ID" value="ENSPCEG00000012523.1"/>
</dbReference>
<dbReference type="InterPro" id="IPR051997">
    <property type="entry name" value="STK_NEK"/>
</dbReference>
<keyword evidence="9" id="KW-0808">Transferase</keyword>
<dbReference type="GO" id="GO:0046872">
    <property type="term" value="F:metal ion binding"/>
    <property type="evidence" value="ECO:0007669"/>
    <property type="project" value="UniProtKB-KW"/>
</dbReference>
<evidence type="ECO:0000313" key="26">
    <source>
        <dbReference type="Ensembl" id="ENSPCEP00000015926.1"/>
    </source>
</evidence>
<feature type="region of interest" description="Disordered" evidence="24">
    <location>
        <begin position="278"/>
        <end position="308"/>
    </location>
</feature>
<keyword evidence="13" id="KW-0418">Kinase</keyword>
<dbReference type="PANTHER" id="PTHR44535">
    <property type="entry name" value="PROTEIN CBG16200"/>
    <property type="match status" value="1"/>
</dbReference>
<evidence type="ECO:0000256" key="6">
    <source>
        <dbReference type="ARBA" id="ARBA00022490"/>
    </source>
</evidence>
<evidence type="ECO:0000256" key="7">
    <source>
        <dbReference type="ARBA" id="ARBA00022527"/>
    </source>
</evidence>
<dbReference type="Gene3D" id="3.30.200.20">
    <property type="entry name" value="Phosphorylase Kinase, domain 1"/>
    <property type="match status" value="1"/>
</dbReference>
<feature type="domain" description="Protein kinase" evidence="25">
    <location>
        <begin position="4"/>
        <end position="263"/>
    </location>
</feature>
<evidence type="ECO:0000313" key="27">
    <source>
        <dbReference type="Proteomes" id="UP000694393"/>
    </source>
</evidence>
<dbReference type="GO" id="GO:0005524">
    <property type="term" value="F:ATP binding"/>
    <property type="evidence" value="ECO:0007669"/>
    <property type="project" value="UniProtKB-UniRule"/>
</dbReference>
<feature type="binding site" evidence="23">
    <location>
        <position position="33"/>
    </location>
    <ligand>
        <name>ATP</name>
        <dbReference type="ChEBI" id="CHEBI:30616"/>
    </ligand>
</feature>
<dbReference type="PRINTS" id="PR00109">
    <property type="entry name" value="TYRKINASE"/>
</dbReference>
<dbReference type="GO" id="GO:0009887">
    <property type="term" value="P:animal organ morphogenesis"/>
    <property type="evidence" value="ECO:0007669"/>
    <property type="project" value="TreeGrafter"/>
</dbReference>
<keyword evidence="27" id="KW-1185">Reference proteome</keyword>
<sequence length="633" mass="68530">MEKYERIRVVGRGAFGIVHLCLRKADQKLVIIKQIPVEQMTKDERLAAQNECQVLKLLSHPNIIEYYENFLEDKALMIAMEYAPGGTLAEFIHKRCNSLLDEDTILHFFVQILLALHHVHTKQILHRDLKTQNILLDKHRMIVKIGDFGISKILSSKSKAYTVVGTPCYISPELCEGKPYNQKSDIWALGCVLYELTSLKRAFEAANLPALVLKIMSGTFAPISDRYSPELRQLILSMLNLDPSKRPQLNEIMAQAICIRPLLNLYTDVGSVPMRRPEKPLATVPPVAHNRAGGRVSSARPRGVRVGSAGTGIPSPLSSIYTWGSGIATPLRLPMLNTEVVQVSAGRTQKAGVTKSGRLIMWEASSGGASGGPSLPGATEQLQPQFVSRFLEGQSGVTIKQVSCGDLFTACLTGRLGLGTLESHNSPQQVAVPPEHEAQKVLCGIDSSMVLTVKNQILACGSNRFNKLGLDRIATEEEPPAGDQVEEAPTFTCVQSVPLNQEPVVCADIGTAHSAAVTASGQCYTFGSNQHGQLGTSTCLASRVPYLVVGLHAIKVTTVACGDAFTVAIGAEGEVCTWGKGARGRLGRKDEETRTPRPVQLEEAHPYLVTSVACCHGNTLLAVKPAVEELGPQ</sequence>
<dbReference type="GO" id="GO:0005930">
    <property type="term" value="C:axoneme"/>
    <property type="evidence" value="ECO:0007669"/>
    <property type="project" value="UniProtKB-SubCell"/>
</dbReference>
<dbReference type="SMART" id="SM00220">
    <property type="entry name" value="S_TKc"/>
    <property type="match status" value="1"/>
</dbReference>
<evidence type="ECO:0000259" key="25">
    <source>
        <dbReference type="PROSITE" id="PS50011"/>
    </source>
</evidence>
<dbReference type="FunFam" id="3.30.200.20:FF:000243">
    <property type="entry name" value="serine/threonine-protein kinase Nek8"/>
    <property type="match status" value="1"/>
</dbReference>
<dbReference type="FunFam" id="1.10.510.10:FF:000262">
    <property type="entry name" value="Serine/threonine-protein kinase Nek8"/>
    <property type="match status" value="1"/>
</dbReference>
<evidence type="ECO:0000256" key="16">
    <source>
        <dbReference type="ARBA" id="ARBA00023212"/>
    </source>
</evidence>
<organism evidence="26 27">
    <name type="scientific">Pelusios castaneus</name>
    <name type="common">West African mud turtle</name>
    <dbReference type="NCBI Taxonomy" id="367368"/>
    <lineage>
        <taxon>Eukaryota</taxon>
        <taxon>Metazoa</taxon>
        <taxon>Chordata</taxon>
        <taxon>Craniata</taxon>
        <taxon>Vertebrata</taxon>
        <taxon>Euteleostomi</taxon>
        <taxon>Archelosauria</taxon>
        <taxon>Testudinata</taxon>
        <taxon>Testudines</taxon>
        <taxon>Pleurodira</taxon>
        <taxon>Pelomedusidae</taxon>
        <taxon>Pelusios</taxon>
    </lineage>
</organism>
<dbReference type="FunFam" id="2.130.10.30:FF:000017">
    <property type="entry name" value="Serine/threonine-protein kinase Nek8"/>
    <property type="match status" value="1"/>
</dbReference>
<dbReference type="InterPro" id="IPR017441">
    <property type="entry name" value="Protein_kinase_ATP_BS"/>
</dbReference>
<comment type="cofactor">
    <cofactor evidence="1">
        <name>Mg(2+)</name>
        <dbReference type="ChEBI" id="CHEBI:18420"/>
    </cofactor>
</comment>
<keyword evidence="10" id="KW-0479">Metal-binding</keyword>
<dbReference type="InterPro" id="IPR000408">
    <property type="entry name" value="Reg_chr_condens"/>
</dbReference>
<evidence type="ECO:0000256" key="19">
    <source>
        <dbReference type="ARBA" id="ARBA00048679"/>
    </source>
</evidence>
<keyword evidence="17" id="KW-0966">Cell projection</keyword>
<dbReference type="InterPro" id="IPR001245">
    <property type="entry name" value="Ser-Thr/Tyr_kinase_cat_dom"/>
</dbReference>
<accession>A0A8C8S8I1</accession>
<comment type="catalytic activity">
    <reaction evidence="18">
        <text>L-threonyl-[protein] + ATP = O-phospho-L-threonyl-[protein] + ADP + H(+)</text>
        <dbReference type="Rhea" id="RHEA:46608"/>
        <dbReference type="Rhea" id="RHEA-COMP:11060"/>
        <dbReference type="Rhea" id="RHEA-COMP:11605"/>
        <dbReference type="ChEBI" id="CHEBI:15378"/>
        <dbReference type="ChEBI" id="CHEBI:30013"/>
        <dbReference type="ChEBI" id="CHEBI:30616"/>
        <dbReference type="ChEBI" id="CHEBI:61977"/>
        <dbReference type="ChEBI" id="CHEBI:456216"/>
        <dbReference type="EC" id="2.7.11.1"/>
    </reaction>
</comment>
<dbReference type="PROSITE" id="PS00107">
    <property type="entry name" value="PROTEIN_KINASE_ATP"/>
    <property type="match status" value="1"/>
</dbReference>
<feature type="repeat" description="RCC1" evidence="22">
    <location>
        <begin position="521"/>
        <end position="572"/>
    </location>
</feature>
<dbReference type="GO" id="GO:0004674">
    <property type="term" value="F:protein serine/threonine kinase activity"/>
    <property type="evidence" value="ECO:0007669"/>
    <property type="project" value="UniProtKB-KW"/>
</dbReference>
<evidence type="ECO:0000256" key="3">
    <source>
        <dbReference type="ARBA" id="ARBA00004430"/>
    </source>
</evidence>
<keyword evidence="7" id="KW-0723">Serine/threonine-protein kinase</keyword>
<dbReference type="Gene3D" id="2.130.10.30">
    <property type="entry name" value="Regulator of chromosome condensation 1/beta-lactamase-inhibitor protein II"/>
    <property type="match status" value="2"/>
</dbReference>
<keyword evidence="8" id="KW-0597">Phosphoprotein</keyword>
<dbReference type="Gene3D" id="1.10.510.10">
    <property type="entry name" value="Transferase(Phosphotransferase) domain 1"/>
    <property type="match status" value="1"/>
</dbReference>
<dbReference type="AlphaFoldDB" id="A0A8C8S8I1"/>
<dbReference type="InterPro" id="IPR044120">
    <property type="entry name" value="STKc_Nek8"/>
</dbReference>
<evidence type="ECO:0000256" key="2">
    <source>
        <dbReference type="ARBA" id="ARBA00004300"/>
    </source>
</evidence>
<dbReference type="PANTHER" id="PTHR44535:SF4">
    <property type="entry name" value="SERINE_THREONINE-PROTEIN KINASE NEK8"/>
    <property type="match status" value="1"/>
</dbReference>
<dbReference type="InterPro" id="IPR000719">
    <property type="entry name" value="Prot_kinase_dom"/>
</dbReference>
<evidence type="ECO:0000256" key="18">
    <source>
        <dbReference type="ARBA" id="ARBA00047899"/>
    </source>
</evidence>
<comment type="catalytic activity">
    <reaction evidence="19">
        <text>L-seryl-[protein] + ATP = O-phospho-L-seryl-[protein] + ADP + H(+)</text>
        <dbReference type="Rhea" id="RHEA:17989"/>
        <dbReference type="Rhea" id="RHEA-COMP:9863"/>
        <dbReference type="Rhea" id="RHEA-COMP:11604"/>
        <dbReference type="ChEBI" id="CHEBI:15378"/>
        <dbReference type="ChEBI" id="CHEBI:29999"/>
        <dbReference type="ChEBI" id="CHEBI:30616"/>
        <dbReference type="ChEBI" id="CHEBI:83421"/>
        <dbReference type="ChEBI" id="CHEBI:456216"/>
        <dbReference type="EC" id="2.7.11.1"/>
    </reaction>
</comment>
<evidence type="ECO:0000256" key="11">
    <source>
        <dbReference type="ARBA" id="ARBA00022737"/>
    </source>
</evidence>
<dbReference type="InterPro" id="IPR009091">
    <property type="entry name" value="RCC1/BLIP-II"/>
</dbReference>
<keyword evidence="6" id="KW-0963">Cytoplasm</keyword>
<evidence type="ECO:0000256" key="15">
    <source>
        <dbReference type="ARBA" id="ARBA00022842"/>
    </source>
</evidence>
<evidence type="ECO:0000256" key="8">
    <source>
        <dbReference type="ARBA" id="ARBA00022553"/>
    </source>
</evidence>
<keyword evidence="12 23" id="KW-0547">Nucleotide-binding</keyword>
<evidence type="ECO:0000256" key="17">
    <source>
        <dbReference type="ARBA" id="ARBA00023273"/>
    </source>
</evidence>
<keyword evidence="11" id="KW-0677">Repeat</keyword>
<dbReference type="InterPro" id="IPR008271">
    <property type="entry name" value="Ser/Thr_kinase_AS"/>
</dbReference>
<proteinExistence type="inferred from homology"/>
<reference evidence="26" key="1">
    <citation type="submission" date="2025-08" db="UniProtKB">
        <authorList>
            <consortium name="Ensembl"/>
        </authorList>
    </citation>
    <scope>IDENTIFICATION</scope>
</reference>
<evidence type="ECO:0000256" key="1">
    <source>
        <dbReference type="ARBA" id="ARBA00001946"/>
    </source>
</evidence>
<keyword evidence="16" id="KW-0206">Cytoskeleton</keyword>
<feature type="repeat" description="RCC1" evidence="22">
    <location>
        <begin position="573"/>
        <end position="625"/>
    </location>
</feature>
<dbReference type="Proteomes" id="UP000694393">
    <property type="component" value="Unplaced"/>
</dbReference>
<evidence type="ECO:0000256" key="21">
    <source>
        <dbReference type="ARBA" id="ARBA00082686"/>
    </source>
</evidence>
<evidence type="ECO:0000256" key="10">
    <source>
        <dbReference type="ARBA" id="ARBA00022723"/>
    </source>
</evidence>
<evidence type="ECO:0000256" key="23">
    <source>
        <dbReference type="PROSITE-ProRule" id="PRU10141"/>
    </source>
</evidence>
<dbReference type="GO" id="GO:0005813">
    <property type="term" value="C:centrosome"/>
    <property type="evidence" value="ECO:0007669"/>
    <property type="project" value="UniProtKB-SubCell"/>
</dbReference>
<evidence type="ECO:0000256" key="12">
    <source>
        <dbReference type="ARBA" id="ARBA00022741"/>
    </source>
</evidence>
<evidence type="ECO:0000256" key="22">
    <source>
        <dbReference type="PROSITE-ProRule" id="PRU00235"/>
    </source>
</evidence>
<dbReference type="EC" id="2.7.11.1" evidence="5"/>
<evidence type="ECO:0000256" key="4">
    <source>
        <dbReference type="ARBA" id="ARBA00010886"/>
    </source>
</evidence>
<dbReference type="InterPro" id="IPR011009">
    <property type="entry name" value="Kinase-like_dom_sf"/>
</dbReference>
<keyword evidence="15" id="KW-0460">Magnesium</keyword>
<dbReference type="PROSITE" id="PS50011">
    <property type="entry name" value="PROTEIN_KINASE_DOM"/>
    <property type="match status" value="1"/>
</dbReference>
<dbReference type="SUPFAM" id="SSF50985">
    <property type="entry name" value="RCC1/BLIP-II"/>
    <property type="match status" value="1"/>
</dbReference>
<evidence type="ECO:0000256" key="9">
    <source>
        <dbReference type="ARBA" id="ARBA00022679"/>
    </source>
</evidence>
<protein>
    <recommendedName>
        <fullName evidence="20">Serine/threonine-protein kinase Nek8</fullName>
        <ecNumber evidence="5">2.7.11.1</ecNumber>
    </recommendedName>
    <alternativeName>
        <fullName evidence="21">Never in mitosis A-related kinase 8</fullName>
    </alternativeName>
</protein>
<reference evidence="26" key="2">
    <citation type="submission" date="2025-09" db="UniProtKB">
        <authorList>
            <consortium name="Ensembl"/>
        </authorList>
    </citation>
    <scope>IDENTIFICATION</scope>
</reference>
<evidence type="ECO:0000256" key="13">
    <source>
        <dbReference type="ARBA" id="ARBA00022777"/>
    </source>
</evidence>
<dbReference type="Pfam" id="PF00069">
    <property type="entry name" value="Pkinase"/>
    <property type="match status" value="1"/>
</dbReference>
<comment type="similarity">
    <text evidence="4">Belongs to the protein kinase superfamily. NEK Ser/Thr protein kinase family. NIMA subfamily.</text>
</comment>
<evidence type="ECO:0000256" key="24">
    <source>
        <dbReference type="SAM" id="MobiDB-lite"/>
    </source>
</evidence>
<name>A0A8C8S8I1_9SAUR</name>
<comment type="subcellular location">
    <subcellularLocation>
        <location evidence="3">Cytoplasm</location>
        <location evidence="3">Cytoskeleton</location>
        <location evidence="3">Cilium axoneme</location>
    </subcellularLocation>
    <subcellularLocation>
        <location evidence="2">Cytoplasm</location>
        <location evidence="2">Cytoskeleton</location>
        <location evidence="2">Microtubule organizing center</location>
        <location evidence="2">Centrosome</location>
    </subcellularLocation>
</comment>
<evidence type="ECO:0000256" key="14">
    <source>
        <dbReference type="ARBA" id="ARBA00022840"/>
    </source>
</evidence>
<evidence type="ECO:0000256" key="5">
    <source>
        <dbReference type="ARBA" id="ARBA00012513"/>
    </source>
</evidence>
<dbReference type="CDD" id="cd08220">
    <property type="entry name" value="STKc_Nek8"/>
    <property type="match status" value="1"/>
</dbReference>
<dbReference type="SUPFAM" id="SSF56112">
    <property type="entry name" value="Protein kinase-like (PK-like)"/>
    <property type="match status" value="1"/>
</dbReference>
<dbReference type="PROSITE" id="PS50012">
    <property type="entry name" value="RCC1_3"/>
    <property type="match status" value="2"/>
</dbReference>
<evidence type="ECO:0000256" key="20">
    <source>
        <dbReference type="ARBA" id="ARBA00067737"/>
    </source>
</evidence>
<dbReference type="PROSITE" id="PS00108">
    <property type="entry name" value="PROTEIN_KINASE_ST"/>
    <property type="match status" value="1"/>
</dbReference>
<dbReference type="Pfam" id="PF00415">
    <property type="entry name" value="RCC1"/>
    <property type="match status" value="3"/>
</dbReference>